<dbReference type="OrthoDB" id="273456at2759"/>
<dbReference type="AlphaFoldDB" id="K2P956"/>
<reference evidence="2 3" key="1">
    <citation type="journal article" date="2012" name="BMC Genomics">
        <title>Comparative genomic analysis of human infective Trypanosoma cruzi lineages with the bat-restricted subspecies T. cruzi marinkellei.</title>
        <authorList>
            <person name="Franzen O."/>
            <person name="Talavera-Lopez C."/>
            <person name="Ochaya S."/>
            <person name="Butler C.E."/>
            <person name="Messenger L.A."/>
            <person name="Lewis M.D."/>
            <person name="Llewellyn M.S."/>
            <person name="Marinkelle C.J."/>
            <person name="Tyler K.M."/>
            <person name="Miles M.A."/>
            <person name="Andersson B."/>
        </authorList>
    </citation>
    <scope>NUCLEOTIDE SEQUENCE [LARGE SCALE GENOMIC DNA]</scope>
    <source>
        <strain evidence="2 3">B7</strain>
    </source>
</reference>
<accession>K2P956</accession>
<protein>
    <submittedName>
        <fullName evidence="2">Uncharacterized protein</fullName>
    </submittedName>
</protein>
<dbReference type="EMBL" id="AHKC01008792">
    <property type="protein sequence ID" value="EKF37602.1"/>
    <property type="molecule type" value="Genomic_DNA"/>
</dbReference>
<dbReference type="Proteomes" id="UP000007350">
    <property type="component" value="Unassembled WGS sequence"/>
</dbReference>
<gene>
    <name evidence="2" type="ORF">MOQ_002203</name>
</gene>
<feature type="region of interest" description="Disordered" evidence="1">
    <location>
        <begin position="1"/>
        <end position="55"/>
    </location>
</feature>
<name>K2P956_TRYCR</name>
<evidence type="ECO:0000313" key="2">
    <source>
        <dbReference type="EMBL" id="EKF37602.1"/>
    </source>
</evidence>
<evidence type="ECO:0000313" key="3">
    <source>
        <dbReference type="Proteomes" id="UP000007350"/>
    </source>
</evidence>
<proteinExistence type="predicted"/>
<sequence length="395" mass="44043">MSITAPNDRAEKRSNRKQSHLEKKQHRKCSMQQGKSSMMHGGQQKPTRKGPVTAVKNKHGKIETVHDGERYVVVITNVENDFARVHQKALPQYCCLNEQHNRSLQQQAVSATVKGMEKETSSTLGKEAKRRQCRYTVTPRTETRSVEVAVYGKADGDVSSVYLPHRTGMREKKPGHQTSKEKAVVWGNGKEVKQIDGVSGGSPIKCVAAPVGNHPVFTSLEDMVMALRHAPYFTHPPKFLLNLPGKEEGEILRGVKSRKRPRNTTTTSSSSSNDEGKEEECQGKEPTPGDAKDFLPLLQSTVRQAEMITAVATTSARMHTKELCEQLKEIPGFITCWMLYPQHFRVLFASRKTLFHAKELLDQFEVDGHVRVTLTFSDGAAKAFAEHLASVESTV</sequence>
<feature type="region of interest" description="Disordered" evidence="1">
    <location>
        <begin position="252"/>
        <end position="293"/>
    </location>
</feature>
<organism evidence="2 3">
    <name type="scientific">Trypanosoma cruzi marinkellei</name>
    <dbReference type="NCBI Taxonomy" id="85056"/>
    <lineage>
        <taxon>Eukaryota</taxon>
        <taxon>Discoba</taxon>
        <taxon>Euglenozoa</taxon>
        <taxon>Kinetoplastea</taxon>
        <taxon>Metakinetoplastina</taxon>
        <taxon>Trypanosomatida</taxon>
        <taxon>Trypanosomatidae</taxon>
        <taxon>Trypanosoma</taxon>
        <taxon>Schizotrypanum</taxon>
    </lineage>
</organism>
<comment type="caution">
    <text evidence="2">The sequence shown here is derived from an EMBL/GenBank/DDBJ whole genome shotgun (WGS) entry which is preliminary data.</text>
</comment>
<feature type="compositionally biased region" description="Basic residues" evidence="1">
    <location>
        <begin position="14"/>
        <end position="29"/>
    </location>
</feature>
<keyword evidence="3" id="KW-1185">Reference proteome</keyword>
<evidence type="ECO:0000256" key="1">
    <source>
        <dbReference type="SAM" id="MobiDB-lite"/>
    </source>
</evidence>